<keyword evidence="1" id="KW-0175">Coiled coil</keyword>
<gene>
    <name evidence="2" type="ORF">ACFOGI_02310</name>
</gene>
<protein>
    <submittedName>
        <fullName evidence="2">tRNA (Adenine(22)-N(1))-methyltransferase</fullName>
    </submittedName>
</protein>
<name>A0ABV7CRN4_9BACI</name>
<dbReference type="InterPro" id="IPR029063">
    <property type="entry name" value="SAM-dependent_MTases_sf"/>
</dbReference>
<dbReference type="InterPro" id="IPR006901">
    <property type="entry name" value="TrmK"/>
</dbReference>
<sequence>MTNTIRLSDRLKVTASYLPEEALFADIGSDHAYLPCYVCQNDGHAKAIAGEVRKGPYESALSTVRQYGLSHAVEVRLGDGLQVLEPAEVNQVVIAGMGGSLIQSILQEGKDKLSSVERIIAQPNIDARNVRRWFSENGYTIIDEQILKENGHIYEVIVADKSADSLYGENDAEKQLLFGPVLLENKTPAFYQKWEQELSNIERIIRQMKQAREQDLDKIKRFEMEADWIKEVLGQ</sequence>
<proteinExistence type="predicted"/>
<evidence type="ECO:0000256" key="1">
    <source>
        <dbReference type="SAM" id="Coils"/>
    </source>
</evidence>
<dbReference type="EMBL" id="JBHRSA010000004">
    <property type="protein sequence ID" value="MFC3039082.1"/>
    <property type="molecule type" value="Genomic_DNA"/>
</dbReference>
<dbReference type="SUPFAM" id="SSF53335">
    <property type="entry name" value="S-adenosyl-L-methionine-dependent methyltransferases"/>
    <property type="match status" value="1"/>
</dbReference>
<feature type="coiled-coil region" evidence="1">
    <location>
        <begin position="191"/>
        <end position="225"/>
    </location>
</feature>
<organism evidence="2 3">
    <name type="scientific">Virgibacillus xinjiangensis</name>
    <dbReference type="NCBI Taxonomy" id="393090"/>
    <lineage>
        <taxon>Bacteria</taxon>
        <taxon>Bacillati</taxon>
        <taxon>Bacillota</taxon>
        <taxon>Bacilli</taxon>
        <taxon>Bacillales</taxon>
        <taxon>Bacillaceae</taxon>
        <taxon>Virgibacillus</taxon>
    </lineage>
</organism>
<dbReference type="PANTHER" id="PTHR38451:SF1">
    <property type="entry name" value="TRNA (ADENINE(22)-N(1))-METHYLTRANSFERASE"/>
    <property type="match status" value="1"/>
</dbReference>
<evidence type="ECO:0000313" key="2">
    <source>
        <dbReference type="EMBL" id="MFC3039082.1"/>
    </source>
</evidence>
<dbReference type="Gene3D" id="1.10.287.1890">
    <property type="match status" value="1"/>
</dbReference>
<reference evidence="3" key="1">
    <citation type="journal article" date="2019" name="Int. J. Syst. Evol. Microbiol.">
        <title>The Global Catalogue of Microorganisms (GCM) 10K type strain sequencing project: providing services to taxonomists for standard genome sequencing and annotation.</title>
        <authorList>
            <consortium name="The Broad Institute Genomics Platform"/>
            <consortium name="The Broad Institute Genome Sequencing Center for Infectious Disease"/>
            <person name="Wu L."/>
            <person name="Ma J."/>
        </authorList>
    </citation>
    <scope>NUCLEOTIDE SEQUENCE [LARGE SCALE GENOMIC DNA]</scope>
    <source>
        <strain evidence="3">KCTC 13128</strain>
    </source>
</reference>
<dbReference type="Gene3D" id="3.40.50.150">
    <property type="entry name" value="Vaccinia Virus protein VP39"/>
    <property type="match status" value="1"/>
</dbReference>
<keyword evidence="3" id="KW-1185">Reference proteome</keyword>
<comment type="caution">
    <text evidence="2">The sequence shown here is derived from an EMBL/GenBank/DDBJ whole genome shotgun (WGS) entry which is preliminary data.</text>
</comment>
<dbReference type="PIRSF" id="PIRSF018637">
    <property type="entry name" value="TrmK"/>
    <property type="match status" value="1"/>
</dbReference>
<dbReference type="Pfam" id="PF04816">
    <property type="entry name" value="TrmK"/>
    <property type="match status" value="1"/>
</dbReference>
<accession>A0ABV7CRN4</accession>
<dbReference type="PANTHER" id="PTHR38451">
    <property type="entry name" value="TRNA (ADENINE(22)-N(1))-METHYLTRANSFERASE"/>
    <property type="match status" value="1"/>
</dbReference>
<evidence type="ECO:0000313" key="3">
    <source>
        <dbReference type="Proteomes" id="UP001595279"/>
    </source>
</evidence>
<dbReference type="Proteomes" id="UP001595279">
    <property type="component" value="Unassembled WGS sequence"/>
</dbReference>
<dbReference type="RefSeq" id="WP_390267791.1">
    <property type="nucleotide sequence ID" value="NZ_JBHRSA010000004.1"/>
</dbReference>